<comment type="caution">
    <text evidence="9">The sequence shown here is derived from an EMBL/GenBank/DDBJ whole genome shotgun (WGS) entry which is preliminary data.</text>
</comment>
<gene>
    <name evidence="9" type="ORF">EB796_019605</name>
</gene>
<accession>A0A7J7J8N0</accession>
<dbReference type="Proteomes" id="UP000593567">
    <property type="component" value="Unassembled WGS sequence"/>
</dbReference>
<comment type="function">
    <text evidence="8">Component of the signal peptidase complex (SPC) which catalyzes the cleavage of N-terminal signal sequences from nascent proteins as they are translocated into the lumen of the endoplasmic reticulum. Enhances the enzymatic activity of SPC and facilitates the interactions between different components of the translocation site.</text>
</comment>
<protein>
    <recommendedName>
        <fullName evidence="3 8">Signal peptidase complex subunit 2</fullName>
    </recommendedName>
</protein>
<keyword evidence="4" id="KW-0812">Transmembrane</keyword>
<keyword evidence="7" id="KW-0472">Membrane</keyword>
<evidence type="ECO:0000256" key="3">
    <source>
        <dbReference type="ARBA" id="ARBA00017057"/>
    </source>
</evidence>
<evidence type="ECO:0000256" key="7">
    <source>
        <dbReference type="ARBA" id="ARBA00023136"/>
    </source>
</evidence>
<keyword evidence="5 8" id="KW-0256">Endoplasmic reticulum</keyword>
<dbReference type="GO" id="GO:0006465">
    <property type="term" value="P:signal peptide processing"/>
    <property type="evidence" value="ECO:0007669"/>
    <property type="project" value="UniProtKB-UniRule"/>
</dbReference>
<proteinExistence type="inferred from homology"/>
<evidence type="ECO:0000256" key="1">
    <source>
        <dbReference type="ARBA" id="ARBA00004477"/>
    </source>
</evidence>
<sequence length="73" mass="8596">MLLLLSLSVVRYDDIYELTIEYKDGNGSSNFRETKLQDSVTKFFDEKGTLREDLFCPQLKQICRSLQKDKKDK</sequence>
<dbReference type="OrthoDB" id="29558at2759"/>
<dbReference type="InterPro" id="IPR009582">
    <property type="entry name" value="Spc2/SPCS2"/>
</dbReference>
<evidence type="ECO:0000256" key="4">
    <source>
        <dbReference type="ARBA" id="ARBA00022692"/>
    </source>
</evidence>
<evidence type="ECO:0000313" key="9">
    <source>
        <dbReference type="EMBL" id="KAF6022084.1"/>
    </source>
</evidence>
<evidence type="ECO:0000313" key="10">
    <source>
        <dbReference type="Proteomes" id="UP000593567"/>
    </source>
</evidence>
<dbReference type="GO" id="GO:0005787">
    <property type="term" value="C:signal peptidase complex"/>
    <property type="evidence" value="ECO:0007669"/>
    <property type="project" value="UniProtKB-UniRule"/>
</dbReference>
<dbReference type="AlphaFoldDB" id="A0A7J7J8N0"/>
<dbReference type="EMBL" id="VXIV02002905">
    <property type="protein sequence ID" value="KAF6022084.1"/>
    <property type="molecule type" value="Genomic_DNA"/>
</dbReference>
<evidence type="ECO:0000256" key="6">
    <source>
        <dbReference type="ARBA" id="ARBA00022989"/>
    </source>
</evidence>
<evidence type="ECO:0000256" key="2">
    <source>
        <dbReference type="ARBA" id="ARBA00007324"/>
    </source>
</evidence>
<reference evidence="9" key="1">
    <citation type="submission" date="2020-06" db="EMBL/GenBank/DDBJ databases">
        <title>Draft genome of Bugula neritina, a colonial animal packing powerful symbionts and potential medicines.</title>
        <authorList>
            <person name="Rayko M."/>
        </authorList>
    </citation>
    <scope>NUCLEOTIDE SEQUENCE [LARGE SCALE GENOMIC DNA]</scope>
    <source>
        <strain evidence="9">Kwan_BN1</strain>
    </source>
</reference>
<comment type="subcellular location">
    <subcellularLocation>
        <location evidence="1 8">Endoplasmic reticulum membrane</location>
        <topology evidence="1 8">Multi-pass membrane protein</topology>
    </subcellularLocation>
</comment>
<evidence type="ECO:0000256" key="5">
    <source>
        <dbReference type="ARBA" id="ARBA00022824"/>
    </source>
</evidence>
<dbReference type="GO" id="GO:0008233">
    <property type="term" value="F:peptidase activity"/>
    <property type="evidence" value="ECO:0007669"/>
    <property type="project" value="UniProtKB-UniRule"/>
</dbReference>
<organism evidence="9 10">
    <name type="scientific">Bugula neritina</name>
    <name type="common">Brown bryozoan</name>
    <name type="synonym">Sertularia neritina</name>
    <dbReference type="NCBI Taxonomy" id="10212"/>
    <lineage>
        <taxon>Eukaryota</taxon>
        <taxon>Metazoa</taxon>
        <taxon>Spiralia</taxon>
        <taxon>Lophotrochozoa</taxon>
        <taxon>Bryozoa</taxon>
        <taxon>Gymnolaemata</taxon>
        <taxon>Cheilostomatida</taxon>
        <taxon>Flustrina</taxon>
        <taxon>Buguloidea</taxon>
        <taxon>Bugulidae</taxon>
        <taxon>Bugula</taxon>
    </lineage>
</organism>
<comment type="similarity">
    <text evidence="2 8">Belongs to the SPCS2 family.</text>
</comment>
<evidence type="ECO:0000256" key="8">
    <source>
        <dbReference type="RuleBase" id="RU368033"/>
    </source>
</evidence>
<keyword evidence="6" id="KW-1133">Transmembrane helix</keyword>
<dbReference type="Pfam" id="PF06703">
    <property type="entry name" value="SPC25"/>
    <property type="match status" value="1"/>
</dbReference>
<keyword evidence="10" id="KW-1185">Reference proteome</keyword>
<name>A0A7J7J8N0_BUGNE</name>